<gene>
    <name evidence="1" type="ORF">DFH08DRAFT_615587</name>
</gene>
<evidence type="ECO:0000313" key="1">
    <source>
        <dbReference type="EMBL" id="KAJ7349629.1"/>
    </source>
</evidence>
<dbReference type="AlphaFoldDB" id="A0AAD7A4Y3"/>
<evidence type="ECO:0000313" key="2">
    <source>
        <dbReference type="Proteomes" id="UP001218218"/>
    </source>
</evidence>
<reference evidence="1" key="1">
    <citation type="submission" date="2023-03" db="EMBL/GenBank/DDBJ databases">
        <title>Massive genome expansion in bonnet fungi (Mycena s.s.) driven by repeated elements and novel gene families across ecological guilds.</title>
        <authorList>
            <consortium name="Lawrence Berkeley National Laboratory"/>
            <person name="Harder C.B."/>
            <person name="Miyauchi S."/>
            <person name="Viragh M."/>
            <person name="Kuo A."/>
            <person name="Thoen E."/>
            <person name="Andreopoulos B."/>
            <person name="Lu D."/>
            <person name="Skrede I."/>
            <person name="Drula E."/>
            <person name="Henrissat B."/>
            <person name="Morin E."/>
            <person name="Kohler A."/>
            <person name="Barry K."/>
            <person name="LaButti K."/>
            <person name="Morin E."/>
            <person name="Salamov A."/>
            <person name="Lipzen A."/>
            <person name="Mereny Z."/>
            <person name="Hegedus B."/>
            <person name="Baldrian P."/>
            <person name="Stursova M."/>
            <person name="Weitz H."/>
            <person name="Taylor A."/>
            <person name="Grigoriev I.V."/>
            <person name="Nagy L.G."/>
            <person name="Martin F."/>
            <person name="Kauserud H."/>
        </authorList>
    </citation>
    <scope>NUCLEOTIDE SEQUENCE</scope>
    <source>
        <strain evidence="1">CBHHK002</strain>
    </source>
</reference>
<feature type="non-terminal residue" evidence="1">
    <location>
        <position position="158"/>
    </location>
</feature>
<organism evidence="1 2">
    <name type="scientific">Mycena albidolilacea</name>
    <dbReference type="NCBI Taxonomy" id="1033008"/>
    <lineage>
        <taxon>Eukaryota</taxon>
        <taxon>Fungi</taxon>
        <taxon>Dikarya</taxon>
        <taxon>Basidiomycota</taxon>
        <taxon>Agaricomycotina</taxon>
        <taxon>Agaricomycetes</taxon>
        <taxon>Agaricomycetidae</taxon>
        <taxon>Agaricales</taxon>
        <taxon>Marasmiineae</taxon>
        <taxon>Mycenaceae</taxon>
        <taxon>Mycena</taxon>
    </lineage>
</organism>
<dbReference type="EMBL" id="JARIHO010000015">
    <property type="protein sequence ID" value="KAJ7349629.1"/>
    <property type="molecule type" value="Genomic_DNA"/>
</dbReference>
<accession>A0AAD7A4Y3</accession>
<feature type="non-terminal residue" evidence="1">
    <location>
        <position position="1"/>
    </location>
</feature>
<dbReference type="Proteomes" id="UP001218218">
    <property type="component" value="Unassembled WGS sequence"/>
</dbReference>
<sequence length="158" mass="17748">EKCFICGPNGSHLLPLLPAYPAEWNVFVNDHKTASMSRKLNNLFTLTAIAVHDGDFMKFGPGLSAVTLNGGRTYHRILSAWEGQHAIRWFIHDPSAFFEQGEKFEIPRAWVDATLAGLNRVNPFIKKLQHLKASHRNDNIALQIEQSDTNTQEIAAII</sequence>
<comment type="caution">
    <text evidence="1">The sequence shown here is derived from an EMBL/GenBank/DDBJ whole genome shotgun (WGS) entry which is preliminary data.</text>
</comment>
<protein>
    <submittedName>
        <fullName evidence="1">Uncharacterized protein</fullName>
    </submittedName>
</protein>
<name>A0AAD7A4Y3_9AGAR</name>
<proteinExistence type="predicted"/>
<keyword evidence="2" id="KW-1185">Reference proteome</keyword>